<dbReference type="InterPro" id="IPR007254">
    <property type="entry name" value="DUF373"/>
</dbReference>
<dbReference type="PANTHER" id="PTHR38815:SF1">
    <property type="entry name" value="DUF373 FAMILY PROTEIN"/>
    <property type="match status" value="1"/>
</dbReference>
<name>X0WL98_9ZZZZ</name>
<reference evidence="2" key="1">
    <citation type="journal article" date="2014" name="Front. Microbiol.">
        <title>High frequency of phylogenetically diverse reductive dehalogenase-homologous genes in deep subseafloor sedimentary metagenomes.</title>
        <authorList>
            <person name="Kawai M."/>
            <person name="Futagami T."/>
            <person name="Toyoda A."/>
            <person name="Takaki Y."/>
            <person name="Nishi S."/>
            <person name="Hori S."/>
            <person name="Arai W."/>
            <person name="Tsubouchi T."/>
            <person name="Morono Y."/>
            <person name="Uchiyama I."/>
            <person name="Ito T."/>
            <person name="Fujiyama A."/>
            <person name="Inagaki F."/>
            <person name="Takami H."/>
        </authorList>
    </citation>
    <scope>NUCLEOTIDE SEQUENCE</scope>
    <source>
        <strain evidence="2">Expedition CK06-06</strain>
    </source>
</reference>
<feature type="non-terminal residue" evidence="2">
    <location>
        <position position="257"/>
    </location>
</feature>
<keyword evidence="1" id="KW-0812">Transmembrane</keyword>
<dbReference type="Pfam" id="PF04123">
    <property type="entry name" value="DUF373"/>
    <property type="match status" value="1"/>
</dbReference>
<evidence type="ECO:0000313" key="2">
    <source>
        <dbReference type="EMBL" id="GAG25288.1"/>
    </source>
</evidence>
<evidence type="ECO:0008006" key="3">
    <source>
        <dbReference type="Google" id="ProtNLM"/>
    </source>
</evidence>
<accession>X0WL98</accession>
<dbReference type="PANTHER" id="PTHR38815">
    <property type="entry name" value="HYPOTHETICAL MEMBRANE PROTEIN, CONSERVED, DUF373 FAMILY"/>
    <property type="match status" value="1"/>
</dbReference>
<sequence length="257" mass="28169">VRIYDNLKKSSKEYEEYEVATIAGSDLHGVEADRQLVAELTEVLNEFPATDVILVTDGYTDEMVLPLIESRVPVTSVRRIVIQHSKSIEESAALFSRYLKTIVTNPRYSRIVLGLPGILFIVLGVLWYLDWLAYAGQALAIIAGAFLVVRGFRLDKTAQNFIKWIKEYSPPPFTVQIAGFSALAGILLIFVGGYLGGTAVANVATASADTFFTQVPSLIGEFLLQSTYLIAIGICVILSGRAVRWFLRANSGLNSAD</sequence>
<comment type="caution">
    <text evidence="2">The sequence shown here is derived from an EMBL/GenBank/DDBJ whole genome shotgun (WGS) entry which is preliminary data.</text>
</comment>
<evidence type="ECO:0000256" key="1">
    <source>
        <dbReference type="SAM" id="Phobius"/>
    </source>
</evidence>
<keyword evidence="1" id="KW-1133">Transmembrane helix</keyword>
<feature type="non-terminal residue" evidence="2">
    <location>
        <position position="1"/>
    </location>
</feature>
<protein>
    <recommendedName>
        <fullName evidence="3">DUF373 family protein</fullName>
    </recommendedName>
</protein>
<feature type="transmembrane region" description="Helical" evidence="1">
    <location>
        <begin position="108"/>
        <end position="128"/>
    </location>
</feature>
<feature type="transmembrane region" description="Helical" evidence="1">
    <location>
        <begin position="215"/>
        <end position="238"/>
    </location>
</feature>
<dbReference type="EMBL" id="BARS01036036">
    <property type="protein sequence ID" value="GAG25288.1"/>
    <property type="molecule type" value="Genomic_DNA"/>
</dbReference>
<organism evidence="2">
    <name type="scientific">marine sediment metagenome</name>
    <dbReference type="NCBI Taxonomy" id="412755"/>
    <lineage>
        <taxon>unclassified sequences</taxon>
        <taxon>metagenomes</taxon>
        <taxon>ecological metagenomes</taxon>
    </lineage>
</organism>
<feature type="transmembrane region" description="Helical" evidence="1">
    <location>
        <begin position="134"/>
        <end position="152"/>
    </location>
</feature>
<feature type="transmembrane region" description="Helical" evidence="1">
    <location>
        <begin position="173"/>
        <end position="195"/>
    </location>
</feature>
<proteinExistence type="predicted"/>
<dbReference type="AlphaFoldDB" id="X0WL98"/>
<keyword evidence="1" id="KW-0472">Membrane</keyword>
<gene>
    <name evidence="2" type="ORF">S01H1_55436</name>
</gene>